<dbReference type="SUPFAM" id="SSF54631">
    <property type="entry name" value="CBS-domain pair"/>
    <property type="match status" value="1"/>
</dbReference>
<dbReference type="InterPro" id="IPR046342">
    <property type="entry name" value="CBS_dom_sf"/>
</dbReference>
<sequence length="110" mass="11787">MAGPQVWDAMTVEVALSLMTAARTRHLVICDEDGRRTGQVTLARLTHVSGSPGYTDRTRLRDVHDDSAAEAGPPARRQPREARPPAARLPAPRLPAADEDGVRGALAASR</sequence>
<dbReference type="RefSeq" id="WP_010261589.1">
    <property type="nucleotide sequence ID" value="NZ_JAVRET010000075.1"/>
</dbReference>
<evidence type="ECO:0000313" key="2">
    <source>
        <dbReference type="EMBL" id="MDT0412268.1"/>
    </source>
</evidence>
<reference evidence="3" key="1">
    <citation type="submission" date="2023-07" db="EMBL/GenBank/DDBJ databases">
        <title>30 novel species of actinomycetes from the DSMZ collection.</title>
        <authorList>
            <person name="Nouioui I."/>
        </authorList>
    </citation>
    <scope>NUCLEOTIDE SEQUENCE [LARGE SCALE GENOMIC DNA]</scope>
    <source>
        <strain evidence="3">DSM 41979</strain>
    </source>
</reference>
<proteinExistence type="predicted"/>
<organism evidence="2 3">
    <name type="scientific">Streptomyces evansiae</name>
    <dbReference type="NCBI Taxonomy" id="3075535"/>
    <lineage>
        <taxon>Bacteria</taxon>
        <taxon>Bacillati</taxon>
        <taxon>Actinomycetota</taxon>
        <taxon>Actinomycetes</taxon>
        <taxon>Kitasatosporales</taxon>
        <taxon>Streptomycetaceae</taxon>
        <taxon>Streptomyces</taxon>
    </lineage>
</organism>
<accession>A0ABU2R6F6</accession>
<feature type="compositionally biased region" description="Basic and acidic residues" evidence="1">
    <location>
        <begin position="56"/>
        <end position="67"/>
    </location>
</feature>
<comment type="caution">
    <text evidence="2">The sequence shown here is derived from an EMBL/GenBank/DDBJ whole genome shotgun (WGS) entry which is preliminary data.</text>
</comment>
<dbReference type="Proteomes" id="UP001183610">
    <property type="component" value="Unassembled WGS sequence"/>
</dbReference>
<gene>
    <name evidence="2" type="ORF">RM698_24875</name>
</gene>
<evidence type="ECO:0000313" key="3">
    <source>
        <dbReference type="Proteomes" id="UP001183610"/>
    </source>
</evidence>
<feature type="compositionally biased region" description="Low complexity" evidence="1">
    <location>
        <begin position="84"/>
        <end position="95"/>
    </location>
</feature>
<dbReference type="EMBL" id="JAVRET010000075">
    <property type="protein sequence ID" value="MDT0412268.1"/>
    <property type="molecule type" value="Genomic_DNA"/>
</dbReference>
<protein>
    <submittedName>
        <fullName evidence="2">CBS domain-containing protein</fullName>
    </submittedName>
</protein>
<evidence type="ECO:0000256" key="1">
    <source>
        <dbReference type="SAM" id="MobiDB-lite"/>
    </source>
</evidence>
<keyword evidence="3" id="KW-1185">Reference proteome</keyword>
<name>A0ABU2R6F6_9ACTN</name>
<feature type="region of interest" description="Disordered" evidence="1">
    <location>
        <begin position="48"/>
        <end position="110"/>
    </location>
</feature>